<dbReference type="AlphaFoldDB" id="A0A7N9CVZ6"/>
<name>A0A7N9CVZ6_MACFA</name>
<dbReference type="Ensembl" id="ENSMFAT00000080551.1">
    <property type="protein sequence ID" value="ENSMFAP00000055596.1"/>
    <property type="gene ID" value="ENSMFAG00000049848.1"/>
</dbReference>
<sequence>QRRNSSQLEKKYVHTYLQWLKEKKESCQTIYILKRLGRSK</sequence>
<dbReference type="Proteomes" id="UP000233100">
    <property type="component" value="Chromosome 13"/>
</dbReference>
<reference evidence="1" key="2">
    <citation type="submission" date="2025-08" db="UniProtKB">
        <authorList>
            <consortium name="Ensembl"/>
        </authorList>
    </citation>
    <scope>IDENTIFICATION</scope>
</reference>
<keyword evidence="2" id="KW-1185">Reference proteome</keyword>
<accession>A0A7N9CVZ6</accession>
<organism evidence="1 2">
    <name type="scientific">Macaca fascicularis</name>
    <name type="common">Crab-eating macaque</name>
    <name type="synonym">Cynomolgus monkey</name>
    <dbReference type="NCBI Taxonomy" id="9541"/>
    <lineage>
        <taxon>Eukaryota</taxon>
        <taxon>Metazoa</taxon>
        <taxon>Chordata</taxon>
        <taxon>Craniata</taxon>
        <taxon>Vertebrata</taxon>
        <taxon>Euteleostomi</taxon>
        <taxon>Mammalia</taxon>
        <taxon>Eutheria</taxon>
        <taxon>Euarchontoglires</taxon>
        <taxon>Primates</taxon>
        <taxon>Haplorrhini</taxon>
        <taxon>Catarrhini</taxon>
        <taxon>Cercopithecidae</taxon>
        <taxon>Cercopithecinae</taxon>
        <taxon>Macaca</taxon>
    </lineage>
</organism>
<reference evidence="1 2" key="1">
    <citation type="submission" date="2013-03" db="EMBL/GenBank/DDBJ databases">
        <authorList>
            <person name="Warren W."/>
            <person name="Wilson R.K."/>
        </authorList>
    </citation>
    <scope>NUCLEOTIDE SEQUENCE</scope>
</reference>
<protein>
    <submittedName>
        <fullName evidence="1">Uncharacterized protein</fullName>
    </submittedName>
</protein>
<proteinExistence type="predicted"/>
<reference evidence="1" key="3">
    <citation type="submission" date="2025-09" db="UniProtKB">
        <authorList>
            <consortium name="Ensembl"/>
        </authorList>
    </citation>
    <scope>IDENTIFICATION</scope>
</reference>
<evidence type="ECO:0000313" key="2">
    <source>
        <dbReference type="Proteomes" id="UP000233100"/>
    </source>
</evidence>
<evidence type="ECO:0000313" key="1">
    <source>
        <dbReference type="Ensembl" id="ENSMFAP00000055596.1"/>
    </source>
</evidence>